<reference evidence="2" key="1">
    <citation type="submission" date="2022-07" db="EMBL/GenBank/DDBJ databases">
        <title>Draft genome sequence of Zalerion maritima ATCC 34329, a (micro)plastics degrading marine fungus.</title>
        <authorList>
            <person name="Paco A."/>
            <person name="Goncalves M.F.M."/>
            <person name="Rocha-Santos T.A.P."/>
            <person name="Alves A."/>
        </authorList>
    </citation>
    <scope>NUCLEOTIDE SEQUENCE</scope>
    <source>
        <strain evidence="2">ATCC 34329</strain>
    </source>
</reference>
<dbReference type="Proteomes" id="UP001201980">
    <property type="component" value="Unassembled WGS sequence"/>
</dbReference>
<evidence type="ECO:0000313" key="2">
    <source>
        <dbReference type="EMBL" id="KAJ2896730.1"/>
    </source>
</evidence>
<name>A0AAD5RKG9_9PEZI</name>
<dbReference type="EMBL" id="JAKWBI020000315">
    <property type="protein sequence ID" value="KAJ2896730.1"/>
    <property type="molecule type" value="Genomic_DNA"/>
</dbReference>
<feature type="region of interest" description="Disordered" evidence="1">
    <location>
        <begin position="55"/>
        <end position="78"/>
    </location>
</feature>
<feature type="compositionally biased region" description="Polar residues" evidence="1">
    <location>
        <begin position="68"/>
        <end position="78"/>
    </location>
</feature>
<gene>
    <name evidence="2" type="ORF">MKZ38_005258</name>
</gene>
<proteinExistence type="predicted"/>
<dbReference type="AlphaFoldDB" id="A0AAD5RKG9"/>
<evidence type="ECO:0000313" key="3">
    <source>
        <dbReference type="Proteomes" id="UP001201980"/>
    </source>
</evidence>
<protein>
    <submittedName>
        <fullName evidence="2">Uncharacterized protein</fullName>
    </submittedName>
</protein>
<organism evidence="2 3">
    <name type="scientific">Zalerion maritima</name>
    <dbReference type="NCBI Taxonomy" id="339359"/>
    <lineage>
        <taxon>Eukaryota</taxon>
        <taxon>Fungi</taxon>
        <taxon>Dikarya</taxon>
        <taxon>Ascomycota</taxon>
        <taxon>Pezizomycotina</taxon>
        <taxon>Sordariomycetes</taxon>
        <taxon>Lulworthiomycetidae</taxon>
        <taxon>Lulworthiales</taxon>
        <taxon>Lulworthiaceae</taxon>
        <taxon>Zalerion</taxon>
    </lineage>
</organism>
<accession>A0AAD5RKG9</accession>
<keyword evidence="3" id="KW-1185">Reference proteome</keyword>
<comment type="caution">
    <text evidence="2">The sequence shown here is derived from an EMBL/GenBank/DDBJ whole genome shotgun (WGS) entry which is preliminary data.</text>
</comment>
<evidence type="ECO:0000256" key="1">
    <source>
        <dbReference type="SAM" id="MobiDB-lite"/>
    </source>
</evidence>
<sequence length="78" mass="8374">MVTTVKTKWHEENYSGQAQRNWGGVLPGRGWAGRSAAASCLLLFQFGSAARASVPGQLLHTGRKTDLTPPSSSMQRSS</sequence>